<keyword evidence="3" id="KW-1185">Reference proteome</keyword>
<dbReference type="GeneID" id="30029382"/>
<accession>A0A1A0GZ96</accession>
<dbReference type="OrthoDB" id="4096531at2759"/>
<keyword evidence="1" id="KW-1133">Transmembrane helix</keyword>
<organism evidence="2 3">
    <name type="scientific">Metschnikowia bicuspidata var. bicuspidata NRRL YB-4993</name>
    <dbReference type="NCBI Taxonomy" id="869754"/>
    <lineage>
        <taxon>Eukaryota</taxon>
        <taxon>Fungi</taxon>
        <taxon>Dikarya</taxon>
        <taxon>Ascomycota</taxon>
        <taxon>Saccharomycotina</taxon>
        <taxon>Pichiomycetes</taxon>
        <taxon>Metschnikowiaceae</taxon>
        <taxon>Metschnikowia</taxon>
    </lineage>
</organism>
<evidence type="ECO:0000313" key="2">
    <source>
        <dbReference type="EMBL" id="OBA17015.1"/>
    </source>
</evidence>
<evidence type="ECO:0000256" key="1">
    <source>
        <dbReference type="SAM" id="Phobius"/>
    </source>
</evidence>
<proteinExistence type="predicted"/>
<gene>
    <name evidence="2" type="ORF">METBIDRAFT_33845</name>
</gene>
<dbReference type="EMBL" id="LXTC01000010">
    <property type="protein sequence ID" value="OBA17015.1"/>
    <property type="molecule type" value="Genomic_DNA"/>
</dbReference>
<keyword evidence="1" id="KW-0472">Membrane</keyword>
<evidence type="ECO:0000313" key="3">
    <source>
        <dbReference type="Proteomes" id="UP000092555"/>
    </source>
</evidence>
<comment type="caution">
    <text evidence="2">The sequence shown here is derived from an EMBL/GenBank/DDBJ whole genome shotgun (WGS) entry which is preliminary data.</text>
</comment>
<reference evidence="2 3" key="1">
    <citation type="submission" date="2016-05" db="EMBL/GenBank/DDBJ databases">
        <title>Comparative genomics of biotechnologically important yeasts.</title>
        <authorList>
            <consortium name="DOE Joint Genome Institute"/>
            <person name="Riley R."/>
            <person name="Haridas S."/>
            <person name="Wolfe K.H."/>
            <person name="Lopes M.R."/>
            <person name="Hittinger C.T."/>
            <person name="Goker M."/>
            <person name="Salamov A."/>
            <person name="Wisecaver J."/>
            <person name="Long T.M."/>
            <person name="Aerts A.L."/>
            <person name="Barry K."/>
            <person name="Choi C."/>
            <person name="Clum A."/>
            <person name="Coughlan A.Y."/>
            <person name="Deshpande S."/>
            <person name="Douglass A.P."/>
            <person name="Hanson S.J."/>
            <person name="Klenk H.-P."/>
            <person name="LaButti K."/>
            <person name="Lapidus A."/>
            <person name="Lindquist E."/>
            <person name="Lipzen A."/>
            <person name="Meier-kolthoff J.P."/>
            <person name="Ohm R.A."/>
            <person name="Otillar R.P."/>
            <person name="Pangilinan J."/>
            <person name="Peng Y."/>
            <person name="Rokas A."/>
            <person name="Rosa C.A."/>
            <person name="Scheuner C."/>
            <person name="Sibirny A.A."/>
            <person name="Slot J.C."/>
            <person name="Stielow J.B."/>
            <person name="Sun H."/>
            <person name="Kurtzman C.P."/>
            <person name="Blackwell M."/>
            <person name="Grigoriev I.V."/>
            <person name="Jeffries T.W."/>
        </authorList>
    </citation>
    <scope>NUCLEOTIDE SEQUENCE [LARGE SCALE GENOMIC DNA]</scope>
    <source>
        <strain evidence="2 3">NRRL YB-4993</strain>
    </source>
</reference>
<protein>
    <submittedName>
        <fullName evidence="2">Uncharacterized protein</fullName>
    </submittedName>
</protein>
<dbReference type="AlphaFoldDB" id="A0A1A0GZ96"/>
<sequence>MFKIISFSIILSVVALLWLVYHSPVKEFLLETSTQFRNLVVCSDTQAAQMCWKKFGPAILALAKSSFSNLAYQLVEVCLHETESQHLHDLQFMLNVQKCFHAADFIESRSGCCSAKSSVREVASVDLWLTFLKTLLLVYLVFNVPERAILKIREAFHASYEVSTSFWKSFLAVFSPFLKVLLTSDSLDGAANSLENVYEASPKMVPPGENMGAKWHNNVQTTLCTRHEACTEKKGLLRVVKKPHNACPRVVRGCREQSNSIPATSECARDASDTETHTMCGHLDEDDRCSEGRFEVTCSQSLATNTSGKLNLNKAFLSDGELSDSTRSSHRQKLLLGPHESTSADDIEFLVSLPPSSPKEFENRIQTGSLSNLLDKNILPGAYGRPSFNISTEAGRAKMRAYVKAKMMHKIPGSLEKHSYRQLSRVDSDNQRMRRVFVANKGWIWRTRLETHGTRFVTHNDTEAPGS</sequence>
<dbReference type="RefSeq" id="XP_018709312.1">
    <property type="nucleotide sequence ID" value="XM_018856406.1"/>
</dbReference>
<name>A0A1A0GZ96_9ASCO</name>
<keyword evidence="1" id="KW-0812">Transmembrane</keyword>
<dbReference type="Proteomes" id="UP000092555">
    <property type="component" value="Unassembled WGS sequence"/>
</dbReference>
<feature type="transmembrane region" description="Helical" evidence="1">
    <location>
        <begin position="5"/>
        <end position="21"/>
    </location>
</feature>